<dbReference type="Proteomes" id="UP001596011">
    <property type="component" value="Unassembled WGS sequence"/>
</dbReference>
<reference evidence="3" key="1">
    <citation type="journal article" date="2019" name="Int. J. Syst. Evol. Microbiol.">
        <title>The Global Catalogue of Microorganisms (GCM) 10K type strain sequencing project: providing services to taxonomists for standard genome sequencing and annotation.</title>
        <authorList>
            <consortium name="The Broad Institute Genomics Platform"/>
            <consortium name="The Broad Institute Genome Sequencing Center for Infectious Disease"/>
            <person name="Wu L."/>
            <person name="Ma J."/>
        </authorList>
    </citation>
    <scope>NUCLEOTIDE SEQUENCE [LARGE SCALE GENOMIC DNA]</scope>
    <source>
        <strain evidence="3">CCUG 42722</strain>
    </source>
</reference>
<sequence length="214" mass="21838">MIRVVRAAGGAAALGLFGCAMVTELLLGEQQLSWPGAMEPVPVSAVAGLLSSAGVLITSWPVLHWSAWRPVVPAWRIDLALLLGSAGVHVALGVVLQSISERAVLWGWLAIAGLALLGLAATGRALGGLAAAGVGVMGLALLPMASGPGIGRLLRVQEWFSPLVRQEAQWFCVGLFALGIACALLRILGRGRHLMASRGSDAGPAAPAPIGSPL</sequence>
<feature type="transmembrane region" description="Helical" evidence="1">
    <location>
        <begin position="46"/>
        <end position="67"/>
    </location>
</feature>
<dbReference type="PROSITE" id="PS51257">
    <property type="entry name" value="PROKAR_LIPOPROTEIN"/>
    <property type="match status" value="1"/>
</dbReference>
<organism evidence="2 3">
    <name type="scientific">Promicromonospora alba</name>
    <dbReference type="NCBI Taxonomy" id="1616110"/>
    <lineage>
        <taxon>Bacteria</taxon>
        <taxon>Bacillati</taxon>
        <taxon>Actinomycetota</taxon>
        <taxon>Actinomycetes</taxon>
        <taxon>Micrococcales</taxon>
        <taxon>Promicromonosporaceae</taxon>
        <taxon>Promicromonospora</taxon>
    </lineage>
</organism>
<accession>A0ABV9HHU6</accession>
<name>A0ABV9HHU6_9MICO</name>
<evidence type="ECO:0000313" key="2">
    <source>
        <dbReference type="EMBL" id="MFC4629397.1"/>
    </source>
</evidence>
<dbReference type="EMBL" id="JBHSFI010000004">
    <property type="protein sequence ID" value="MFC4629397.1"/>
    <property type="molecule type" value="Genomic_DNA"/>
</dbReference>
<feature type="transmembrane region" description="Helical" evidence="1">
    <location>
        <begin position="79"/>
        <end position="99"/>
    </location>
</feature>
<keyword evidence="1" id="KW-0472">Membrane</keyword>
<evidence type="ECO:0000313" key="3">
    <source>
        <dbReference type="Proteomes" id="UP001596011"/>
    </source>
</evidence>
<comment type="caution">
    <text evidence="2">The sequence shown here is derived from an EMBL/GenBank/DDBJ whole genome shotgun (WGS) entry which is preliminary data.</text>
</comment>
<feature type="transmembrane region" description="Helical" evidence="1">
    <location>
        <begin position="129"/>
        <end position="148"/>
    </location>
</feature>
<protein>
    <submittedName>
        <fullName evidence="2">Uncharacterized protein</fullName>
    </submittedName>
</protein>
<keyword evidence="3" id="KW-1185">Reference proteome</keyword>
<keyword evidence="1" id="KW-0812">Transmembrane</keyword>
<dbReference type="RefSeq" id="WP_377136392.1">
    <property type="nucleotide sequence ID" value="NZ_JBHSFI010000004.1"/>
</dbReference>
<evidence type="ECO:0000256" key="1">
    <source>
        <dbReference type="SAM" id="Phobius"/>
    </source>
</evidence>
<proteinExistence type="predicted"/>
<feature type="transmembrane region" description="Helical" evidence="1">
    <location>
        <begin position="168"/>
        <end position="188"/>
    </location>
</feature>
<gene>
    <name evidence="2" type="ORF">ACFO6V_14225</name>
</gene>
<keyword evidence="1" id="KW-1133">Transmembrane helix</keyword>
<feature type="transmembrane region" description="Helical" evidence="1">
    <location>
        <begin position="105"/>
        <end position="122"/>
    </location>
</feature>